<proteinExistence type="predicted"/>
<dbReference type="Proteomes" id="UP000824596">
    <property type="component" value="Unassembled WGS sequence"/>
</dbReference>
<dbReference type="AlphaFoldDB" id="A0A9P8N4L2"/>
<protein>
    <submittedName>
        <fullName evidence="1">Uncharacterized protein</fullName>
    </submittedName>
</protein>
<name>A0A9P8N4L2_9HYPO</name>
<dbReference type="RefSeq" id="XP_044723359.1">
    <property type="nucleotide sequence ID" value="XM_044862333.1"/>
</dbReference>
<dbReference type="EMBL" id="JAIZPD010000003">
    <property type="protein sequence ID" value="KAH0965846.1"/>
    <property type="molecule type" value="Genomic_DNA"/>
</dbReference>
<gene>
    <name evidence="1" type="ORF">HRG_03862</name>
</gene>
<keyword evidence="2" id="KW-1185">Reference proteome</keyword>
<organism evidence="1 2">
    <name type="scientific">Hirsutella rhossiliensis</name>
    <dbReference type="NCBI Taxonomy" id="111463"/>
    <lineage>
        <taxon>Eukaryota</taxon>
        <taxon>Fungi</taxon>
        <taxon>Dikarya</taxon>
        <taxon>Ascomycota</taxon>
        <taxon>Pezizomycotina</taxon>
        <taxon>Sordariomycetes</taxon>
        <taxon>Hypocreomycetidae</taxon>
        <taxon>Hypocreales</taxon>
        <taxon>Ophiocordycipitaceae</taxon>
        <taxon>Hirsutella</taxon>
    </lineage>
</organism>
<dbReference type="GeneID" id="68352991"/>
<accession>A0A9P8N4L2</accession>
<sequence length="235" mass="25853">MAQEIDTNHVLQRLENKTTINDQCHSVGDVGNSWSNFTGVAFADRKPLKNFTVEEHYPDRPETQGLARFTINNTTYPASAASGELNNLKQEAVQRQNPSATTWRQRLATKLSETADTAAASTPTALAKGDGLELQTWHRQVRHVFSDNDITVGGFGDLVCSFQYVALKSSAVPAEGERRAIAADEAANMYRAPDCQCQAQKISREMSASSPSPSARLVKPPWRWSAVRIALLMMS</sequence>
<comment type="caution">
    <text evidence="1">The sequence shown here is derived from an EMBL/GenBank/DDBJ whole genome shotgun (WGS) entry which is preliminary data.</text>
</comment>
<reference evidence="1" key="1">
    <citation type="submission" date="2021-09" db="EMBL/GenBank/DDBJ databases">
        <title>A high-quality genome of the endoparasitic fungus Hirsutella rhossiliensis with a comparison of Hirsutella genomes reveals transposable elements contributing to genome size variation.</title>
        <authorList>
            <person name="Lin R."/>
            <person name="Jiao Y."/>
            <person name="Sun X."/>
            <person name="Ling J."/>
            <person name="Xie B."/>
            <person name="Cheng X."/>
        </authorList>
    </citation>
    <scope>NUCLEOTIDE SEQUENCE</scope>
    <source>
        <strain evidence="1">HR02</strain>
    </source>
</reference>
<evidence type="ECO:0000313" key="2">
    <source>
        <dbReference type="Proteomes" id="UP000824596"/>
    </source>
</evidence>
<evidence type="ECO:0000313" key="1">
    <source>
        <dbReference type="EMBL" id="KAH0965846.1"/>
    </source>
</evidence>